<dbReference type="CDD" id="cd09279">
    <property type="entry name" value="RNase_HI_like"/>
    <property type="match status" value="1"/>
</dbReference>
<protein>
    <submittedName>
        <fullName evidence="2">Ribonuclease HI family protein</fullName>
    </submittedName>
</protein>
<evidence type="ECO:0000313" key="3">
    <source>
        <dbReference type="Proteomes" id="UP001179600"/>
    </source>
</evidence>
<dbReference type="Pfam" id="PF13456">
    <property type="entry name" value="RVT_3"/>
    <property type="match status" value="1"/>
</dbReference>
<dbReference type="InterPro" id="IPR036397">
    <property type="entry name" value="RNaseH_sf"/>
</dbReference>
<dbReference type="PROSITE" id="PS50879">
    <property type="entry name" value="RNASE_H_1"/>
    <property type="match status" value="1"/>
</dbReference>
<dbReference type="InterPro" id="IPR012337">
    <property type="entry name" value="RNaseH-like_sf"/>
</dbReference>
<sequence>MLKIYVDAATKGNPGPSGIGIVLIGDHNLYEQHAIPISDRGNHEAEFRAVEWALEYVLNRQWENQTIFMFTDSKVVSQVIERGHTKNQHFAPYLQRINHMIDHCHLFILQWIPEKQNKGADNLARQALNKK</sequence>
<organism evidence="2 3">
    <name type="scientific">Vagococcus lutrae</name>
    <dbReference type="NCBI Taxonomy" id="81947"/>
    <lineage>
        <taxon>Bacteria</taxon>
        <taxon>Bacillati</taxon>
        <taxon>Bacillota</taxon>
        <taxon>Bacilli</taxon>
        <taxon>Lactobacillales</taxon>
        <taxon>Enterococcaceae</taxon>
        <taxon>Vagococcus</taxon>
    </lineage>
</organism>
<dbReference type="InterPro" id="IPR002156">
    <property type="entry name" value="RNaseH_domain"/>
</dbReference>
<dbReference type="EMBL" id="CP116507">
    <property type="protein sequence ID" value="WCG22149.1"/>
    <property type="molecule type" value="Genomic_DNA"/>
</dbReference>
<dbReference type="InterPro" id="IPR053151">
    <property type="entry name" value="RNase_H-like"/>
</dbReference>
<dbReference type="Gene3D" id="3.30.420.10">
    <property type="entry name" value="Ribonuclease H-like superfamily/Ribonuclease H"/>
    <property type="match status" value="1"/>
</dbReference>
<reference evidence="2" key="1">
    <citation type="submission" date="2023-01" db="EMBL/GenBank/DDBJ databases">
        <title>Oxazolidinone resistance genes in florfenicol resistant enterococci from beef cattle and veal calves at slaughter.</title>
        <authorList>
            <person name="Biggel M."/>
        </authorList>
    </citation>
    <scope>NUCLEOTIDE SEQUENCE</scope>
    <source>
        <strain evidence="2">K204-1</strain>
    </source>
</reference>
<feature type="domain" description="RNase H type-1" evidence="1">
    <location>
        <begin position="1"/>
        <end position="129"/>
    </location>
</feature>
<evidence type="ECO:0000259" key="1">
    <source>
        <dbReference type="PROSITE" id="PS50879"/>
    </source>
</evidence>
<dbReference type="GO" id="GO:0004523">
    <property type="term" value="F:RNA-DNA hybrid ribonuclease activity"/>
    <property type="evidence" value="ECO:0007669"/>
    <property type="project" value="InterPro"/>
</dbReference>
<dbReference type="PANTHER" id="PTHR47723:SF19">
    <property type="entry name" value="POLYNUCLEOTIDYL TRANSFERASE, RIBONUCLEASE H-LIKE SUPERFAMILY PROTEIN"/>
    <property type="match status" value="1"/>
</dbReference>
<dbReference type="PANTHER" id="PTHR47723">
    <property type="entry name" value="OS05G0353850 PROTEIN"/>
    <property type="match status" value="1"/>
</dbReference>
<gene>
    <name evidence="2" type="ORF">PML95_07030</name>
</gene>
<dbReference type="RefSeq" id="WP_126761185.1">
    <property type="nucleotide sequence ID" value="NZ_CP081833.1"/>
</dbReference>
<name>A0AAE9XD76_9ENTE</name>
<accession>A0AAE9XD76</accession>
<dbReference type="AlphaFoldDB" id="A0AAE9XD76"/>
<evidence type="ECO:0000313" key="2">
    <source>
        <dbReference type="EMBL" id="WCG22149.1"/>
    </source>
</evidence>
<proteinExistence type="predicted"/>
<dbReference type="SUPFAM" id="SSF53098">
    <property type="entry name" value="Ribonuclease H-like"/>
    <property type="match status" value="1"/>
</dbReference>
<dbReference type="GO" id="GO:0003676">
    <property type="term" value="F:nucleic acid binding"/>
    <property type="evidence" value="ECO:0007669"/>
    <property type="project" value="InterPro"/>
</dbReference>
<dbReference type="Proteomes" id="UP001179600">
    <property type="component" value="Chromosome"/>
</dbReference>